<evidence type="ECO:0000313" key="1">
    <source>
        <dbReference type="EMBL" id="AFS75066.1"/>
    </source>
</evidence>
<evidence type="ECO:0008006" key="3">
    <source>
        <dbReference type="Google" id="ProtNLM"/>
    </source>
</evidence>
<dbReference type="KEGG" id="esl:O3K_15965"/>
<dbReference type="EMBL" id="CP003289">
    <property type="protein sequence ID" value="AFS75066.1"/>
    <property type="molecule type" value="Genomic_DNA"/>
</dbReference>
<proteinExistence type="predicted"/>
<protein>
    <recommendedName>
        <fullName evidence="3">NAD(P)H:quinone oxidoreductase</fullName>
    </recommendedName>
</protein>
<name>A0A0E0Y4G4_ECO1C</name>
<accession>A0A0E0Y4G4</accession>
<evidence type="ECO:0000313" key="2">
    <source>
        <dbReference type="Proteomes" id="UP000006167"/>
    </source>
</evidence>
<gene>
    <name evidence="1" type="ordered locus">O3K_15965</name>
</gene>
<sequence length="20" mass="2415">MAKVLVLYYSMYGHIETMKH</sequence>
<dbReference type="Proteomes" id="UP000006167">
    <property type="component" value="Chromosome"/>
</dbReference>
<dbReference type="Gene3D" id="3.40.50.360">
    <property type="match status" value="1"/>
</dbReference>
<reference evidence="1 2" key="1">
    <citation type="journal article" date="2012" name="PLoS ONE">
        <title>Genomic comparison of Escherichia coli O104:H4 isolates from 2009 and 2011 reveals plasmid, and prophage heterogeneity, including Shiga toxin encoding phage stx2.</title>
        <authorList>
            <consortium name="Threat Characterization Consortium"/>
            <person name="Ahmed S.A."/>
            <person name="Awosika J."/>
            <person name="Baldwin C."/>
            <person name="Bishop-Lilly K.A."/>
            <person name="Biswas B."/>
            <person name="Broomall S."/>
            <person name="Chain P.S."/>
            <person name="Chertkov O."/>
            <person name="Chokoshvili O."/>
            <person name="Coyne S."/>
            <person name="Davenport K."/>
            <person name="Detter J.C."/>
            <person name="Dorman W."/>
            <person name="Erkkila T.H."/>
            <person name="Folster J.P."/>
            <person name="Frey K.G."/>
            <person name="George M."/>
            <person name="Gleasner C."/>
            <person name="Henry M."/>
            <person name="Hill K.K."/>
            <person name="Hubbard K."/>
            <person name="Insalaco J."/>
            <person name="Johnson S."/>
            <person name="Kitzmiller A."/>
            <person name="Krepps M."/>
            <person name="Lo C.C."/>
            <person name="Luu T."/>
            <person name="McNew L.A."/>
            <person name="Minogue T."/>
            <person name="Munk C.A."/>
            <person name="Osborne B."/>
            <person name="Patel M."/>
            <person name="Reitenga K.G."/>
            <person name="Rosenzweig C.N."/>
            <person name="Shea A."/>
            <person name="Shen X."/>
            <person name="Strockbine N."/>
            <person name="Tarr C."/>
            <person name="Teshima H."/>
            <person name="van Gieson E."/>
            <person name="Verratti K."/>
            <person name="Wolcott M."/>
            <person name="Xie G."/>
            <person name="Sozhamannan S."/>
            <person name="Gibbons H.S."/>
        </authorList>
    </citation>
    <scope>NUCLEOTIDE SEQUENCE [LARGE SCALE GENOMIC DNA]</scope>
    <source>
        <strain evidence="1 2">2011C-3493</strain>
    </source>
</reference>
<dbReference type="SUPFAM" id="SSF52218">
    <property type="entry name" value="Flavoproteins"/>
    <property type="match status" value="1"/>
</dbReference>
<dbReference type="InterPro" id="IPR029039">
    <property type="entry name" value="Flavoprotein-like_sf"/>
</dbReference>
<dbReference type="HOGENOM" id="CLU_3428179_0_0_6"/>
<organism evidence="1 2">
    <name type="scientific">Escherichia coli O104:H4 (strain 2011C-3493)</name>
    <dbReference type="NCBI Taxonomy" id="1133852"/>
    <lineage>
        <taxon>Bacteria</taxon>
        <taxon>Pseudomonadati</taxon>
        <taxon>Pseudomonadota</taxon>
        <taxon>Gammaproteobacteria</taxon>
        <taxon>Enterobacterales</taxon>
        <taxon>Enterobacteriaceae</taxon>
        <taxon>Escherichia</taxon>
    </lineage>
</organism>
<dbReference type="AlphaFoldDB" id="A0A0E0Y4G4"/>